<dbReference type="AlphaFoldDB" id="A0AAD5S602"/>
<organism evidence="2 3">
    <name type="scientific">Rhizophlyctis rosea</name>
    <dbReference type="NCBI Taxonomy" id="64517"/>
    <lineage>
        <taxon>Eukaryota</taxon>
        <taxon>Fungi</taxon>
        <taxon>Fungi incertae sedis</taxon>
        <taxon>Chytridiomycota</taxon>
        <taxon>Chytridiomycota incertae sedis</taxon>
        <taxon>Chytridiomycetes</taxon>
        <taxon>Rhizophlyctidales</taxon>
        <taxon>Rhizophlyctidaceae</taxon>
        <taxon>Rhizophlyctis</taxon>
    </lineage>
</organism>
<protein>
    <submittedName>
        <fullName evidence="2">Uncharacterized protein</fullName>
    </submittedName>
</protein>
<evidence type="ECO:0000313" key="2">
    <source>
        <dbReference type="EMBL" id="KAJ3047347.1"/>
    </source>
</evidence>
<reference evidence="2" key="1">
    <citation type="submission" date="2020-05" db="EMBL/GenBank/DDBJ databases">
        <title>Phylogenomic resolution of chytrid fungi.</title>
        <authorList>
            <person name="Stajich J.E."/>
            <person name="Amses K."/>
            <person name="Simmons R."/>
            <person name="Seto K."/>
            <person name="Myers J."/>
            <person name="Bonds A."/>
            <person name="Quandt C.A."/>
            <person name="Barry K."/>
            <person name="Liu P."/>
            <person name="Grigoriev I."/>
            <person name="Longcore J.E."/>
            <person name="James T.Y."/>
        </authorList>
    </citation>
    <scope>NUCLEOTIDE SEQUENCE</scope>
    <source>
        <strain evidence="2">JEL0318</strain>
    </source>
</reference>
<gene>
    <name evidence="2" type="ORF">HK097_011603</name>
</gene>
<keyword evidence="3" id="KW-1185">Reference proteome</keyword>
<accession>A0AAD5S602</accession>
<dbReference type="EMBL" id="JADGJD010000978">
    <property type="protein sequence ID" value="KAJ3047347.1"/>
    <property type="molecule type" value="Genomic_DNA"/>
</dbReference>
<feature type="compositionally biased region" description="Basic and acidic residues" evidence="1">
    <location>
        <begin position="32"/>
        <end position="42"/>
    </location>
</feature>
<comment type="caution">
    <text evidence="2">The sequence shown here is derived from an EMBL/GenBank/DDBJ whole genome shotgun (WGS) entry which is preliminary data.</text>
</comment>
<dbReference type="Proteomes" id="UP001212841">
    <property type="component" value="Unassembled WGS sequence"/>
</dbReference>
<feature type="region of interest" description="Disordered" evidence="1">
    <location>
        <begin position="1"/>
        <end position="67"/>
    </location>
</feature>
<proteinExistence type="predicted"/>
<name>A0AAD5S602_9FUNG</name>
<sequence>MDGHEASALMTSSPWFEPSQERSKILHRRPVTVKDKRKRADETDVDPTPSPEQQPPEKKIKKPTKQPTRFWAEQGRLVLPNTPGPDLHLITALYSYISAINQLVRFRSKSVLATHWTSYAMQISINLACSAIGRPFLDELIKGVHDGVKGTAPIKTIVDTLKDVKSPIDYEKRKEEDPDRGVFQNEPNDVNWDTAMTLSFMIRTSKYHPIYLKLGNHEVRTELKTRLPKLKDYLNPQKHKPLLQIAIHTGEGIRTFEQQFWEMQPFEVDKPYVLHATIDGVYSGRRADYLVWPFLPLVEKCQTYGTIRPALVNVWLNG</sequence>
<evidence type="ECO:0000313" key="3">
    <source>
        <dbReference type="Proteomes" id="UP001212841"/>
    </source>
</evidence>
<evidence type="ECO:0000256" key="1">
    <source>
        <dbReference type="SAM" id="MobiDB-lite"/>
    </source>
</evidence>